<feature type="region of interest" description="Disordered" evidence="1">
    <location>
        <begin position="1"/>
        <end position="28"/>
    </location>
</feature>
<dbReference type="SUPFAM" id="SSF52540">
    <property type="entry name" value="P-loop containing nucleoside triphosphate hydrolases"/>
    <property type="match status" value="1"/>
</dbReference>
<reference evidence="2 3" key="1">
    <citation type="submission" date="2020-08" db="EMBL/GenBank/DDBJ databases">
        <title>Genomic Encyclopedia of Type Strains, Phase IV (KMG-V): Genome sequencing to study the core and pangenomes of soil and plant-associated prokaryotes.</title>
        <authorList>
            <person name="Whitman W."/>
        </authorList>
    </citation>
    <scope>NUCLEOTIDE SEQUENCE [LARGE SCALE GENOMIC DNA]</scope>
    <source>
        <strain evidence="2 3">34/80</strain>
    </source>
</reference>
<evidence type="ECO:0000313" key="2">
    <source>
        <dbReference type="EMBL" id="MBB4225192.1"/>
    </source>
</evidence>
<name>A0A840FWR0_9BURK</name>
<sequence>MNAAPDLVVPRTVTSTHRGDDGRTSRRSNPLVDWRSADAYVLLGEPGSGKTTAFQAEALALGDDGMYITARDFLIRRLTEIERRKVIFIDALDEKLIGSVDPTAPFDSIRMRISEIQHARFRISCREADWLAEGAKALQSVVPGVTVAQLSLDPLSDSQVIEILESFGPDRVSDPQSFVGEARHRGVDHLLRNPLLVDLLVRAVRGNRWPKTREETYRLACEHLAQEQNPEHRRRLPTRPTTAELLTVAGRLCAALLLSDQATISMEAEGSGDGAVSIDIVASELSVRQDTLLHCLNSKLFVAEGVYRSSRHRTIAEFLGAKALAELAVTHGVPLPRLLALMLGYDGRVVEPLRGLYAWLTVHDQRDRQLLLENDPLALVLYGDVKGFSVVEKTRILDALQREAERYSWFRSDLSTEQPFGNLGTADMTEVFRGWLLDPARDAAHQLTLACVLDAIHHGHEFPDLLGHLESIVRDGSYRSRIRAAALDAWMAKPGFDAGRAVTLLEDVRIGSVLDLDDQIAGHLLFKLYPTHLDPATALRLLRPRKDSSFIGEFHMFWALWFLQSTPVQWRADVADLMVKRAKRKEILDDEDSSEPMYDQFRELLVEVVAKAIETFGDIVTVDRLYAWLDACLGKYRLLQQSKEIEQIRAWLEFRVEKMASLYRTAISQVEPGPDGVRRFGAVRLVLMHAKLPSDWHHRLLAFAREADSTDEAAHYVKEAAEAAVEPDKRFNISLDDIDRWVDVNAARWPEARSWVESATTWPLDSYHAQEYKYRQNSHAKRLRERSKRQREIAPQLSKISTVAANPSLLYNVAHAYWAEKNSQFKGSTATERIADLLAAGPAEAADALNGVLISLEREDIPSVKEIFDLAKERRFYYLSYVCQLGAQLRFSVEPSAIIGLPGETLQKLIAFHVLQGAPGDRAWFKAVCRERPQDVANVLLPFLEEQIRTEEHPNFDAVYDFRRPDGPLALSQICVPRLLKAFPYETSDPIKLHLLDSVIIRGGLLSLQPSIFHALITSQLATAASIAARMSLHMALIAFDGQRHCDALEALCTDLSAVQRLATVIDEQACIDDAFVSANAAIVSRLSRIIMRSTERADWSRPREYGSVSETAESLIRRLAQVPSIEVGTLLSDMRQEEGSATWRPFLDWQIFEQSKLVRAARFSAPSFVAVCAVVANGSPANHRDLAELLRDHLVHLAQRIQYHEANLLETFYRGSKEGVVPKVENDCRDILLGLIEDRISQQGAAFDKEAHTARDKRADLRGSLVRSTRMAIPIEVKKDNHPDVWTAWRDQLHARYTAHPQAGGIGIYLVLWFGVKTTRAPCGGKPRTAEEMSRMLDALISSEFRQTTFGLVIDLSKSIRRSGTILPRR</sequence>
<protein>
    <submittedName>
        <fullName evidence="2">Uncharacterized protein</fullName>
    </submittedName>
</protein>
<dbReference type="InterPro" id="IPR027417">
    <property type="entry name" value="P-loop_NTPase"/>
</dbReference>
<dbReference type="Proteomes" id="UP000524450">
    <property type="component" value="Unassembled WGS sequence"/>
</dbReference>
<comment type="caution">
    <text evidence="2">The sequence shown here is derived from an EMBL/GenBank/DDBJ whole genome shotgun (WGS) entry which is preliminary data.</text>
</comment>
<accession>A0A840FWR0</accession>
<proteinExistence type="predicted"/>
<evidence type="ECO:0000256" key="1">
    <source>
        <dbReference type="SAM" id="MobiDB-lite"/>
    </source>
</evidence>
<dbReference type="EMBL" id="JACIFZ010000010">
    <property type="protein sequence ID" value="MBB4225192.1"/>
    <property type="molecule type" value="Genomic_DNA"/>
</dbReference>
<dbReference type="RefSeq" id="WP_184642010.1">
    <property type="nucleotide sequence ID" value="NZ_JACIFZ010000010.1"/>
</dbReference>
<gene>
    <name evidence="2" type="ORF">GGD71_006001</name>
</gene>
<organism evidence="2 3">
    <name type="scientific">Variovorax guangxiensis</name>
    <dbReference type="NCBI Taxonomy" id="1775474"/>
    <lineage>
        <taxon>Bacteria</taxon>
        <taxon>Pseudomonadati</taxon>
        <taxon>Pseudomonadota</taxon>
        <taxon>Betaproteobacteria</taxon>
        <taxon>Burkholderiales</taxon>
        <taxon>Comamonadaceae</taxon>
        <taxon>Variovorax</taxon>
    </lineage>
</organism>
<evidence type="ECO:0000313" key="3">
    <source>
        <dbReference type="Proteomes" id="UP000524450"/>
    </source>
</evidence>